<evidence type="ECO:0000256" key="2">
    <source>
        <dbReference type="ARBA" id="ARBA00022723"/>
    </source>
</evidence>
<reference evidence="5 6" key="1">
    <citation type="submission" date="2006-03" db="EMBL/GenBank/DDBJ databases">
        <title>Complete sequence of Shewanella denitrificans OS217.</title>
        <authorList>
            <consortium name="US DOE Joint Genome Institute"/>
            <person name="Copeland A."/>
            <person name="Lucas S."/>
            <person name="Lapidus A."/>
            <person name="Barry K."/>
            <person name="Detter J.C."/>
            <person name="Glavina del Rio T."/>
            <person name="Hammon N."/>
            <person name="Israni S."/>
            <person name="Dalin E."/>
            <person name="Tice H."/>
            <person name="Pitluck S."/>
            <person name="Brettin T."/>
            <person name="Bruce D."/>
            <person name="Han C."/>
            <person name="Tapia R."/>
            <person name="Gilna P."/>
            <person name="Kiss H."/>
            <person name="Schmutz J."/>
            <person name="Larimer F."/>
            <person name="Land M."/>
            <person name="Hauser L."/>
            <person name="Kyrpides N."/>
            <person name="Lykidis A."/>
            <person name="Richardson P."/>
        </authorList>
    </citation>
    <scope>NUCLEOTIDE SEQUENCE [LARGE SCALE GENOMIC DNA]</scope>
    <source>
        <strain evidence="6">OS217 / ATCC BAA-1090 / DSM 15013</strain>
    </source>
</reference>
<feature type="binding site" evidence="4">
    <location>
        <position position="154"/>
    </location>
    <ligand>
        <name>a divalent metal cation</name>
        <dbReference type="ChEBI" id="CHEBI:60240"/>
        <label>2</label>
    </ligand>
</feature>
<feature type="binding site" evidence="4">
    <location>
        <position position="130"/>
    </location>
    <ligand>
        <name>a divalent metal cation</name>
        <dbReference type="ChEBI" id="CHEBI:60240"/>
        <label>2</label>
    </ligand>
</feature>
<dbReference type="PROSITE" id="PS01137">
    <property type="entry name" value="TATD_1"/>
    <property type="match status" value="1"/>
</dbReference>
<dbReference type="InterPro" id="IPR032466">
    <property type="entry name" value="Metal_Hydrolase"/>
</dbReference>
<dbReference type="AlphaFoldDB" id="Q12QG6"/>
<evidence type="ECO:0000313" key="5">
    <source>
        <dbReference type="EMBL" id="ABE54310.1"/>
    </source>
</evidence>
<sequence length="255" mass="28309">MIDSHAHLDFDDFDHDRTQLFADMKRQGISSAILPGVSSRHWSKQLTIAAQYDCYYALGIHPWFCPDNIETEVAALAQLIELNRKDNKLVAVGECGLDKRHKQRAFSTQVALLERQLQLAISHQLPVILHSVRAHNELLGLLKCYPNPKGGVIHGFYGGPELAKAYIALGYKLGVGGLIMDPKAKKLRETVAQLAPDSFLIETDSPNMTPINAVNSRNSPLNIPSFVAEIAFLQNKSTVSILEQLDENVAQLFEL</sequence>
<feature type="binding site" evidence="4">
    <location>
        <position position="94"/>
    </location>
    <ligand>
        <name>a divalent metal cation</name>
        <dbReference type="ChEBI" id="CHEBI:60240"/>
        <label>1</label>
    </ligand>
</feature>
<dbReference type="Proteomes" id="UP000001982">
    <property type="component" value="Chromosome"/>
</dbReference>
<protein>
    <submittedName>
        <fullName evidence="5">TatD-related deoxyribonuclease</fullName>
    </submittedName>
</protein>
<dbReference type="CDD" id="cd01310">
    <property type="entry name" value="TatD_DNAse"/>
    <property type="match status" value="1"/>
</dbReference>
<dbReference type="Pfam" id="PF01026">
    <property type="entry name" value="TatD_DNase"/>
    <property type="match status" value="1"/>
</dbReference>
<organism evidence="5 6">
    <name type="scientific">Shewanella denitrificans (strain OS217 / ATCC BAA-1090 / DSM 15013)</name>
    <dbReference type="NCBI Taxonomy" id="318161"/>
    <lineage>
        <taxon>Bacteria</taxon>
        <taxon>Pseudomonadati</taxon>
        <taxon>Pseudomonadota</taxon>
        <taxon>Gammaproteobacteria</taxon>
        <taxon>Alteromonadales</taxon>
        <taxon>Shewanellaceae</taxon>
        <taxon>Shewanella</taxon>
    </lineage>
</organism>
<dbReference type="Gene3D" id="3.20.20.140">
    <property type="entry name" value="Metal-dependent hydrolases"/>
    <property type="match status" value="1"/>
</dbReference>
<dbReference type="STRING" id="318161.Sden_1022"/>
<feature type="binding site" evidence="4">
    <location>
        <position position="7"/>
    </location>
    <ligand>
        <name>a divalent metal cation</name>
        <dbReference type="ChEBI" id="CHEBI:60240"/>
        <label>1</label>
    </ligand>
</feature>
<dbReference type="RefSeq" id="WP_011495474.1">
    <property type="nucleotide sequence ID" value="NC_007954.1"/>
</dbReference>
<dbReference type="HOGENOM" id="CLU_031506_0_1_6"/>
<proteinExistence type="inferred from homology"/>
<comment type="similarity">
    <text evidence="1">Belongs to the metallo-dependent hydrolases superfamily. TatD-type hydrolase family.</text>
</comment>
<evidence type="ECO:0000256" key="1">
    <source>
        <dbReference type="ARBA" id="ARBA00009275"/>
    </source>
</evidence>
<dbReference type="FunFam" id="3.20.20.140:FF:000005">
    <property type="entry name" value="TatD family hydrolase"/>
    <property type="match status" value="1"/>
</dbReference>
<name>Q12QG6_SHEDO</name>
<evidence type="ECO:0000256" key="4">
    <source>
        <dbReference type="PIRSR" id="PIRSR005902-1"/>
    </source>
</evidence>
<dbReference type="eggNOG" id="COG0084">
    <property type="taxonomic scope" value="Bacteria"/>
</dbReference>
<dbReference type="GO" id="GO:0005829">
    <property type="term" value="C:cytosol"/>
    <property type="evidence" value="ECO:0007669"/>
    <property type="project" value="TreeGrafter"/>
</dbReference>
<feature type="binding site" evidence="4">
    <location>
        <position position="204"/>
    </location>
    <ligand>
        <name>a divalent metal cation</name>
        <dbReference type="ChEBI" id="CHEBI:60240"/>
        <label>1</label>
    </ligand>
</feature>
<evidence type="ECO:0000256" key="3">
    <source>
        <dbReference type="ARBA" id="ARBA00022801"/>
    </source>
</evidence>
<gene>
    <name evidence="5" type="ordered locus">Sden_1022</name>
</gene>
<dbReference type="InterPro" id="IPR001130">
    <property type="entry name" value="TatD-like"/>
</dbReference>
<dbReference type="GO" id="GO:0046872">
    <property type="term" value="F:metal ion binding"/>
    <property type="evidence" value="ECO:0007669"/>
    <property type="project" value="UniProtKB-KW"/>
</dbReference>
<dbReference type="OrthoDB" id="9810005at2"/>
<dbReference type="EMBL" id="CP000302">
    <property type="protein sequence ID" value="ABE54310.1"/>
    <property type="molecule type" value="Genomic_DNA"/>
</dbReference>
<dbReference type="InterPro" id="IPR018228">
    <property type="entry name" value="DNase_TatD-rel_CS"/>
</dbReference>
<dbReference type="PANTHER" id="PTHR46124">
    <property type="entry name" value="D-AMINOACYL-TRNA DEACYLASE"/>
    <property type="match status" value="1"/>
</dbReference>
<evidence type="ECO:0000313" key="6">
    <source>
        <dbReference type="Proteomes" id="UP000001982"/>
    </source>
</evidence>
<feature type="binding site" evidence="4">
    <location>
        <position position="5"/>
    </location>
    <ligand>
        <name>a divalent metal cation</name>
        <dbReference type="ChEBI" id="CHEBI:60240"/>
        <label>1</label>
    </ligand>
</feature>
<dbReference type="PANTHER" id="PTHR46124:SF3">
    <property type="entry name" value="HYDROLASE"/>
    <property type="match status" value="1"/>
</dbReference>
<keyword evidence="6" id="KW-1185">Reference proteome</keyword>
<dbReference type="GO" id="GO:0016788">
    <property type="term" value="F:hydrolase activity, acting on ester bonds"/>
    <property type="evidence" value="ECO:0007669"/>
    <property type="project" value="InterPro"/>
</dbReference>
<dbReference type="KEGG" id="sdn:Sden_1022"/>
<dbReference type="PIRSF" id="PIRSF005902">
    <property type="entry name" value="DNase_TatD"/>
    <property type="match status" value="1"/>
</dbReference>
<accession>Q12QG6</accession>
<keyword evidence="2 4" id="KW-0479">Metal-binding</keyword>
<dbReference type="SUPFAM" id="SSF51556">
    <property type="entry name" value="Metallo-dependent hydrolases"/>
    <property type="match status" value="1"/>
</dbReference>
<keyword evidence="3" id="KW-0378">Hydrolase</keyword>